<comment type="caution">
    <text evidence="2">The sequence shown here is derived from an EMBL/GenBank/DDBJ whole genome shotgun (WGS) entry which is preliminary data.</text>
</comment>
<evidence type="ECO:0000313" key="3">
    <source>
        <dbReference type="Proteomes" id="UP000192721"/>
    </source>
</evidence>
<evidence type="ECO:0000313" key="2">
    <source>
        <dbReference type="EMBL" id="OQS43560.1"/>
    </source>
</evidence>
<evidence type="ECO:0000256" key="1">
    <source>
        <dbReference type="SAM" id="Phobius"/>
    </source>
</evidence>
<gene>
    <name evidence="2" type="ORF">B0T45_02295</name>
</gene>
<keyword evidence="1" id="KW-0472">Membrane</keyword>
<dbReference type="AlphaFoldDB" id="A0A1W0D961"/>
<proteinExistence type="predicted"/>
<organism evidence="2 3">
    <name type="scientific">Chromobacterium haemolyticum</name>
    <dbReference type="NCBI Taxonomy" id="394935"/>
    <lineage>
        <taxon>Bacteria</taxon>
        <taxon>Pseudomonadati</taxon>
        <taxon>Pseudomonadota</taxon>
        <taxon>Betaproteobacteria</taxon>
        <taxon>Neisseriales</taxon>
        <taxon>Chromobacteriaceae</taxon>
        <taxon>Chromobacterium</taxon>
    </lineage>
</organism>
<dbReference type="EMBL" id="MUKV01000002">
    <property type="protein sequence ID" value="OQS43560.1"/>
    <property type="molecule type" value="Genomic_DNA"/>
</dbReference>
<feature type="transmembrane region" description="Helical" evidence="1">
    <location>
        <begin position="25"/>
        <end position="43"/>
    </location>
</feature>
<keyword evidence="1" id="KW-0812">Transmembrane</keyword>
<name>A0A1W0D961_9NEIS</name>
<protein>
    <submittedName>
        <fullName evidence="2">Uncharacterized protein</fullName>
    </submittedName>
</protein>
<dbReference type="Proteomes" id="UP000192721">
    <property type="component" value="Unassembled WGS sequence"/>
</dbReference>
<dbReference type="RefSeq" id="WP_043636852.1">
    <property type="nucleotide sequence ID" value="NZ_CP109905.1"/>
</dbReference>
<reference evidence="2 3" key="1">
    <citation type="submission" date="2017-02" db="EMBL/GenBank/DDBJ databases">
        <title>Chromobacterium haemolyticum H5244.</title>
        <authorList>
            <person name="Gulvik C.A."/>
        </authorList>
    </citation>
    <scope>NUCLEOTIDE SEQUENCE [LARGE SCALE GENOMIC DNA]</scope>
    <source>
        <strain evidence="2 3">H5244</strain>
    </source>
</reference>
<sequence>MSRVDELSQQASPAEPSRRRGRFKLLLMAAICLAPVLASWAAYRLMPPQGGKSYGQLLPTRPFALIGAQGWPRGKWVLAARIEPGCQTRCQQRFFAMRQIQRAQGEAAGRLTRLGWQEEAAHEEVDATHIVQSAQAGVDDGGYYLVDPLGNQVLFYPDAADPKKVIQEIGRVLKTNNGIG</sequence>
<keyword evidence="1" id="KW-1133">Transmembrane helix</keyword>
<accession>A0A1W0D961</accession>